<dbReference type="Pfam" id="PF06580">
    <property type="entry name" value="His_kinase"/>
    <property type="match status" value="1"/>
</dbReference>
<sequence length="340" mass="39278">MALEKFSIKSILAHVAVWGCFTLFLLYPSITEGRRTPSDIPAKLCLTIALFYVNYFLLVPHFLLKKKTFLYISLSILLLFITTYVSETFFRPQFIDHLPRIPRGPKPEGFRQPLIFILLFCVPFVVSTILKVYGEWKSNDDLRKVTEKEKINSELQFLKTQLNPHFLFNSLNTIYSLSVKNSSDTSEAILNISELMRYMLYEANREKVPLEKEINYLKNYVQLQRLRLPEGESVKLKINGDTYGKLIAPLLFIAFIENAFKYGTDFQGNTDIEINLEIKEKSISLYVANIIGAYVGKEGSSGVGIENVKNRLKLLYPKTHELTIEDDGKYYRVHLFLNLN</sequence>
<dbReference type="PANTHER" id="PTHR34220:SF7">
    <property type="entry name" value="SENSOR HISTIDINE KINASE YPDA"/>
    <property type="match status" value="1"/>
</dbReference>
<dbReference type="KEGG" id="emar:D1013_03490"/>
<name>A0A3G2L2N7_9FLAO</name>
<keyword evidence="1" id="KW-0812">Transmembrane</keyword>
<keyword evidence="1" id="KW-1133">Transmembrane helix</keyword>
<feature type="transmembrane region" description="Helical" evidence="1">
    <location>
        <begin position="110"/>
        <end position="134"/>
    </location>
</feature>
<dbReference type="GO" id="GO:0000155">
    <property type="term" value="F:phosphorelay sensor kinase activity"/>
    <property type="evidence" value="ECO:0007669"/>
    <property type="project" value="InterPro"/>
</dbReference>
<dbReference type="EMBL" id="CP032050">
    <property type="protein sequence ID" value="AYN66512.1"/>
    <property type="molecule type" value="Genomic_DNA"/>
</dbReference>
<reference evidence="3 4" key="1">
    <citation type="submission" date="2018-08" db="EMBL/GenBank/DDBJ databases">
        <title>The reduced genetic potential of extracellular carbohydrate catabolism in Euzebyella marina RN62, a Flavobacteriia bacterium isolated from the hadal water.</title>
        <authorList>
            <person name="Xue C."/>
        </authorList>
    </citation>
    <scope>NUCLEOTIDE SEQUENCE [LARGE SCALE GENOMIC DNA]</scope>
    <source>
        <strain evidence="3 4">RN62</strain>
    </source>
</reference>
<feature type="transmembrane region" description="Helical" evidence="1">
    <location>
        <begin position="69"/>
        <end position="90"/>
    </location>
</feature>
<organism evidence="3 4">
    <name type="scientific">Euzebyella marina</name>
    <dbReference type="NCBI Taxonomy" id="1761453"/>
    <lineage>
        <taxon>Bacteria</taxon>
        <taxon>Pseudomonadati</taxon>
        <taxon>Bacteroidota</taxon>
        <taxon>Flavobacteriia</taxon>
        <taxon>Flavobacteriales</taxon>
        <taxon>Flavobacteriaceae</taxon>
        <taxon>Euzebyella</taxon>
    </lineage>
</organism>
<feature type="transmembrane region" description="Helical" evidence="1">
    <location>
        <begin position="40"/>
        <end position="57"/>
    </location>
</feature>
<dbReference type="PANTHER" id="PTHR34220">
    <property type="entry name" value="SENSOR HISTIDINE KINASE YPDA"/>
    <property type="match status" value="1"/>
</dbReference>
<gene>
    <name evidence="3" type="ORF">D1013_03490</name>
</gene>
<keyword evidence="1" id="KW-0472">Membrane</keyword>
<keyword evidence="3" id="KW-0808">Transferase</keyword>
<evidence type="ECO:0000313" key="3">
    <source>
        <dbReference type="EMBL" id="AYN66512.1"/>
    </source>
</evidence>
<evidence type="ECO:0000259" key="2">
    <source>
        <dbReference type="Pfam" id="PF06580"/>
    </source>
</evidence>
<evidence type="ECO:0000313" key="4">
    <source>
        <dbReference type="Proteomes" id="UP000276309"/>
    </source>
</evidence>
<dbReference type="InterPro" id="IPR050640">
    <property type="entry name" value="Bact_2-comp_sensor_kinase"/>
</dbReference>
<dbReference type="RefSeq" id="WP_121847564.1">
    <property type="nucleotide sequence ID" value="NZ_CP032050.1"/>
</dbReference>
<dbReference type="GO" id="GO:0016020">
    <property type="term" value="C:membrane"/>
    <property type="evidence" value="ECO:0007669"/>
    <property type="project" value="InterPro"/>
</dbReference>
<proteinExistence type="predicted"/>
<dbReference type="Proteomes" id="UP000276309">
    <property type="component" value="Chromosome"/>
</dbReference>
<dbReference type="InterPro" id="IPR010559">
    <property type="entry name" value="Sig_transdc_His_kin_internal"/>
</dbReference>
<evidence type="ECO:0000256" key="1">
    <source>
        <dbReference type="SAM" id="Phobius"/>
    </source>
</evidence>
<feature type="domain" description="Signal transduction histidine kinase internal region" evidence="2">
    <location>
        <begin position="153"/>
        <end position="229"/>
    </location>
</feature>
<protein>
    <submittedName>
        <fullName evidence="3">Sensor histidine kinase</fullName>
    </submittedName>
</protein>
<keyword evidence="3" id="KW-0418">Kinase</keyword>
<dbReference type="OrthoDB" id="9809908at2"/>
<feature type="transmembrane region" description="Helical" evidence="1">
    <location>
        <begin position="12"/>
        <end position="28"/>
    </location>
</feature>
<accession>A0A3G2L2N7</accession>
<keyword evidence="4" id="KW-1185">Reference proteome</keyword>
<dbReference type="AlphaFoldDB" id="A0A3G2L2N7"/>